<accession>X0SRK4</accession>
<reference evidence="1" key="1">
    <citation type="journal article" date="2014" name="Front. Microbiol.">
        <title>High frequency of phylogenetically diverse reductive dehalogenase-homologous genes in deep subseafloor sedimentary metagenomes.</title>
        <authorList>
            <person name="Kawai M."/>
            <person name="Futagami T."/>
            <person name="Toyoda A."/>
            <person name="Takaki Y."/>
            <person name="Nishi S."/>
            <person name="Hori S."/>
            <person name="Arai W."/>
            <person name="Tsubouchi T."/>
            <person name="Morono Y."/>
            <person name="Uchiyama I."/>
            <person name="Ito T."/>
            <person name="Fujiyama A."/>
            <person name="Inagaki F."/>
            <person name="Takami H."/>
        </authorList>
    </citation>
    <scope>NUCLEOTIDE SEQUENCE</scope>
    <source>
        <strain evidence="1">Expedition CK06-06</strain>
    </source>
</reference>
<gene>
    <name evidence="1" type="ORF">S01H1_12008</name>
</gene>
<evidence type="ECO:0000313" key="1">
    <source>
        <dbReference type="EMBL" id="GAF83704.1"/>
    </source>
</evidence>
<comment type="caution">
    <text evidence="1">The sequence shown here is derived from an EMBL/GenBank/DDBJ whole genome shotgun (WGS) entry which is preliminary data.</text>
</comment>
<dbReference type="EMBL" id="BARS01006141">
    <property type="protein sequence ID" value="GAF83704.1"/>
    <property type="molecule type" value="Genomic_DNA"/>
</dbReference>
<protein>
    <submittedName>
        <fullName evidence="1">Uncharacterized protein</fullName>
    </submittedName>
</protein>
<proteinExistence type="predicted"/>
<sequence length="53" mass="6163">MRSRPEGKRFVAAKEKKHGKGKALSILSAKLGRGVYYMLKRREPFNLEVFLRN</sequence>
<name>X0SRK4_9ZZZZ</name>
<dbReference type="AlphaFoldDB" id="X0SRK4"/>
<organism evidence="1">
    <name type="scientific">marine sediment metagenome</name>
    <dbReference type="NCBI Taxonomy" id="412755"/>
    <lineage>
        <taxon>unclassified sequences</taxon>
        <taxon>metagenomes</taxon>
        <taxon>ecological metagenomes</taxon>
    </lineage>
</organism>